<gene>
    <name evidence="3" type="primary">LOC130511130</name>
</gene>
<proteinExistence type="predicted"/>
<reference evidence="2" key="1">
    <citation type="journal article" date="2019" name="Database">
        <title>The radish genome database (RadishGD): an integrated information resource for radish genomics.</title>
        <authorList>
            <person name="Yu H.J."/>
            <person name="Baek S."/>
            <person name="Lee Y.J."/>
            <person name="Cho A."/>
            <person name="Mun J.H."/>
        </authorList>
    </citation>
    <scope>NUCLEOTIDE SEQUENCE [LARGE SCALE GENOMIC DNA]</scope>
    <source>
        <strain evidence="2">cv. WK10039</strain>
    </source>
</reference>
<feature type="domain" description="Reverse transcriptase zinc-binding" evidence="1">
    <location>
        <begin position="202"/>
        <end position="288"/>
    </location>
</feature>
<dbReference type="Pfam" id="PF13966">
    <property type="entry name" value="zf-RVT"/>
    <property type="match status" value="1"/>
</dbReference>
<accession>A0A9W3DJL0</accession>
<dbReference type="PANTHER" id="PTHR33116">
    <property type="entry name" value="REVERSE TRANSCRIPTASE ZINC-BINDING DOMAIN-CONTAINING PROTEIN-RELATED-RELATED"/>
    <property type="match status" value="1"/>
</dbReference>
<organism evidence="2 3">
    <name type="scientific">Raphanus sativus</name>
    <name type="common">Radish</name>
    <name type="synonym">Raphanus raphanistrum var. sativus</name>
    <dbReference type="NCBI Taxonomy" id="3726"/>
    <lineage>
        <taxon>Eukaryota</taxon>
        <taxon>Viridiplantae</taxon>
        <taxon>Streptophyta</taxon>
        <taxon>Embryophyta</taxon>
        <taxon>Tracheophyta</taxon>
        <taxon>Spermatophyta</taxon>
        <taxon>Magnoliopsida</taxon>
        <taxon>eudicotyledons</taxon>
        <taxon>Gunneridae</taxon>
        <taxon>Pentapetalae</taxon>
        <taxon>rosids</taxon>
        <taxon>malvids</taxon>
        <taxon>Brassicales</taxon>
        <taxon>Brassicaceae</taxon>
        <taxon>Brassiceae</taxon>
        <taxon>Raphanus</taxon>
    </lineage>
</organism>
<dbReference type="PANTHER" id="PTHR33116:SF84">
    <property type="entry name" value="RNA-DIRECTED DNA POLYMERASE"/>
    <property type="match status" value="1"/>
</dbReference>
<sequence length="388" mass="45291">MLVDLRWGYDRVRSQAQGFQIRFRFSFWWFHGEVLKRLVRPETGCGQMYAGGDGALFPALARVNDRVECLDASLLRASNGEAVLGSHSRPRCLHLIKVSVVAIVASTCLFEMWFKMSCGVSYEPALVALARLLDLLGNGSPFDLGISTEATVEDSWKHRRRNHRVLILNRVEEEIESCKIKRTQEEDVSLWKNSKGHYKRSFSSGETWRATREIHQQCQWHKEVWFKYTTPKYSFILWLAMKGRMTTGDRMRNWNGGANINVSCVLCNEPLETVEHLFFECSYSAEIWETLMKGVLLDKTTVKWEELMRIMRDSSNGKMKQFIIKYVFQTSLYMIWRERNRRRHGEKASTTSLLIKLIDKNLRNKLTLVQRKGDMDIGKGMIYWFSTR</sequence>
<dbReference type="KEGG" id="rsz:130511130"/>
<evidence type="ECO:0000313" key="3">
    <source>
        <dbReference type="RefSeq" id="XP_056863967.1"/>
    </source>
</evidence>
<dbReference type="RefSeq" id="XP_056863967.1">
    <property type="nucleotide sequence ID" value="XM_057007987.1"/>
</dbReference>
<protein>
    <submittedName>
        <fullName evidence="3">Uncharacterized protein LOC130511130</fullName>
    </submittedName>
</protein>
<dbReference type="GeneID" id="130511130"/>
<dbReference type="InterPro" id="IPR026960">
    <property type="entry name" value="RVT-Znf"/>
</dbReference>
<dbReference type="AlphaFoldDB" id="A0A9W3DJL0"/>
<keyword evidence="2" id="KW-1185">Reference proteome</keyword>
<dbReference type="OrthoDB" id="1107057at2759"/>
<evidence type="ECO:0000313" key="2">
    <source>
        <dbReference type="Proteomes" id="UP000504610"/>
    </source>
</evidence>
<dbReference type="Proteomes" id="UP000504610">
    <property type="component" value="Chromosome 4"/>
</dbReference>
<name>A0A9W3DJL0_RAPSA</name>
<reference evidence="3" key="2">
    <citation type="submission" date="2025-08" db="UniProtKB">
        <authorList>
            <consortium name="RefSeq"/>
        </authorList>
    </citation>
    <scope>IDENTIFICATION</scope>
    <source>
        <tissue evidence="3">Leaf</tissue>
    </source>
</reference>
<evidence type="ECO:0000259" key="1">
    <source>
        <dbReference type="Pfam" id="PF13966"/>
    </source>
</evidence>